<dbReference type="Gene3D" id="1.10.10.10">
    <property type="entry name" value="Winged helix-like DNA-binding domain superfamily/Winged helix DNA-binding domain"/>
    <property type="match status" value="1"/>
</dbReference>
<evidence type="ECO:0000256" key="2">
    <source>
        <dbReference type="ARBA" id="ARBA00023125"/>
    </source>
</evidence>
<evidence type="ECO:0000256" key="1">
    <source>
        <dbReference type="ARBA" id="ARBA00023015"/>
    </source>
</evidence>
<name>A0ABW5KNM4_9SPHI</name>
<dbReference type="CDD" id="cd06170">
    <property type="entry name" value="LuxR_C_like"/>
    <property type="match status" value="1"/>
</dbReference>
<accession>A0ABW5KNM4</accession>
<dbReference type="PROSITE" id="PS00622">
    <property type="entry name" value="HTH_LUXR_1"/>
    <property type="match status" value="1"/>
</dbReference>
<organism evidence="5 6">
    <name type="scientific">Sphingobacterium suaedae</name>
    <dbReference type="NCBI Taxonomy" id="1686402"/>
    <lineage>
        <taxon>Bacteria</taxon>
        <taxon>Pseudomonadati</taxon>
        <taxon>Bacteroidota</taxon>
        <taxon>Sphingobacteriia</taxon>
        <taxon>Sphingobacteriales</taxon>
        <taxon>Sphingobacteriaceae</taxon>
        <taxon>Sphingobacterium</taxon>
    </lineage>
</organism>
<sequence>MKKKRHLLSKLWESYPEFVTAQPSTTHQIDVAKFIADMLSVGPFYYYVINIADYSLSQVSTDAPLIHGLPSPPAHLQDIMDFIHPEDMDFVVRAEKASIEKMKEIGVEHQLLLKTSYCFRMRVADGSYHLFHHQAIHLAKDEQDRLTFALNIHTDIEHITKINNQIVLVNGVGARRDYCLLDLSLSKEDRYIPTLSLREMEVLRLIAKGHASSRIADLLFISEHTVKVHRKNLLRKTKTVNSNDMIRTCMECGLL</sequence>
<dbReference type="InterPro" id="IPR000792">
    <property type="entry name" value="Tscrpt_reg_LuxR_C"/>
</dbReference>
<dbReference type="InterPro" id="IPR035965">
    <property type="entry name" value="PAS-like_dom_sf"/>
</dbReference>
<dbReference type="PANTHER" id="PTHR44688:SF16">
    <property type="entry name" value="DNA-BINDING TRANSCRIPTIONAL ACTIVATOR DEVR_DOSR"/>
    <property type="match status" value="1"/>
</dbReference>
<dbReference type="Gene3D" id="3.30.450.20">
    <property type="entry name" value="PAS domain"/>
    <property type="match status" value="1"/>
</dbReference>
<feature type="domain" description="HTH luxR-type" evidence="4">
    <location>
        <begin position="188"/>
        <end position="253"/>
    </location>
</feature>
<dbReference type="PANTHER" id="PTHR44688">
    <property type="entry name" value="DNA-BINDING TRANSCRIPTIONAL ACTIVATOR DEVR_DOSR"/>
    <property type="match status" value="1"/>
</dbReference>
<reference evidence="6" key="1">
    <citation type="journal article" date="2019" name="Int. J. Syst. Evol. Microbiol.">
        <title>The Global Catalogue of Microorganisms (GCM) 10K type strain sequencing project: providing services to taxonomists for standard genome sequencing and annotation.</title>
        <authorList>
            <consortium name="The Broad Institute Genomics Platform"/>
            <consortium name="The Broad Institute Genome Sequencing Center for Infectious Disease"/>
            <person name="Wu L."/>
            <person name="Ma J."/>
        </authorList>
    </citation>
    <scope>NUCLEOTIDE SEQUENCE [LARGE SCALE GENOMIC DNA]</scope>
    <source>
        <strain evidence="6">KCTC 42662</strain>
    </source>
</reference>
<protein>
    <submittedName>
        <fullName evidence="5">LuxR C-terminal-related transcriptional regulator</fullName>
    </submittedName>
</protein>
<dbReference type="SUPFAM" id="SSF46894">
    <property type="entry name" value="C-terminal effector domain of the bipartite response regulators"/>
    <property type="match status" value="1"/>
</dbReference>
<gene>
    <name evidence="5" type="ORF">ACFSR5_17100</name>
</gene>
<evidence type="ECO:0000313" key="5">
    <source>
        <dbReference type="EMBL" id="MFD2549370.1"/>
    </source>
</evidence>
<keyword evidence="1" id="KW-0805">Transcription regulation</keyword>
<dbReference type="EMBL" id="JBHULR010000015">
    <property type="protein sequence ID" value="MFD2549370.1"/>
    <property type="molecule type" value="Genomic_DNA"/>
</dbReference>
<dbReference type="Pfam" id="PF00196">
    <property type="entry name" value="GerE"/>
    <property type="match status" value="1"/>
</dbReference>
<dbReference type="PRINTS" id="PR00038">
    <property type="entry name" value="HTHLUXR"/>
</dbReference>
<evidence type="ECO:0000256" key="3">
    <source>
        <dbReference type="ARBA" id="ARBA00023163"/>
    </source>
</evidence>
<dbReference type="InterPro" id="IPR016032">
    <property type="entry name" value="Sig_transdc_resp-reg_C-effctor"/>
</dbReference>
<evidence type="ECO:0000313" key="6">
    <source>
        <dbReference type="Proteomes" id="UP001597545"/>
    </source>
</evidence>
<comment type="caution">
    <text evidence="5">The sequence shown here is derived from an EMBL/GenBank/DDBJ whole genome shotgun (WGS) entry which is preliminary data.</text>
</comment>
<dbReference type="Proteomes" id="UP001597545">
    <property type="component" value="Unassembled WGS sequence"/>
</dbReference>
<keyword evidence="3" id="KW-0804">Transcription</keyword>
<dbReference type="SMART" id="SM00421">
    <property type="entry name" value="HTH_LUXR"/>
    <property type="match status" value="1"/>
</dbReference>
<keyword evidence="2" id="KW-0238">DNA-binding</keyword>
<keyword evidence="6" id="KW-1185">Reference proteome</keyword>
<dbReference type="RefSeq" id="WP_380905687.1">
    <property type="nucleotide sequence ID" value="NZ_JBHUEG010000012.1"/>
</dbReference>
<evidence type="ECO:0000259" key="4">
    <source>
        <dbReference type="PROSITE" id="PS50043"/>
    </source>
</evidence>
<dbReference type="PROSITE" id="PS50043">
    <property type="entry name" value="HTH_LUXR_2"/>
    <property type="match status" value="1"/>
</dbReference>
<dbReference type="SUPFAM" id="SSF55785">
    <property type="entry name" value="PYP-like sensor domain (PAS domain)"/>
    <property type="match status" value="1"/>
</dbReference>
<proteinExistence type="predicted"/>
<dbReference type="InterPro" id="IPR036388">
    <property type="entry name" value="WH-like_DNA-bd_sf"/>
</dbReference>